<evidence type="ECO:0000313" key="1">
    <source>
        <dbReference type="EMBL" id="MPL66773.1"/>
    </source>
</evidence>
<gene>
    <name evidence="1" type="ORF">SDC9_12461</name>
</gene>
<reference evidence="1" key="1">
    <citation type="submission" date="2019-08" db="EMBL/GenBank/DDBJ databases">
        <authorList>
            <person name="Kucharzyk K."/>
            <person name="Murdoch R.W."/>
            <person name="Higgins S."/>
            <person name="Loffler F."/>
        </authorList>
    </citation>
    <scope>NUCLEOTIDE SEQUENCE</scope>
</reference>
<organism evidence="1">
    <name type="scientific">bioreactor metagenome</name>
    <dbReference type="NCBI Taxonomy" id="1076179"/>
    <lineage>
        <taxon>unclassified sequences</taxon>
        <taxon>metagenomes</taxon>
        <taxon>ecological metagenomes</taxon>
    </lineage>
</organism>
<accession>A0A644TIP3</accession>
<protein>
    <submittedName>
        <fullName evidence="1">Uncharacterized protein</fullName>
    </submittedName>
</protein>
<sequence>MLTLSSVPILCRRLAYKKAVRSSQYAEMAKEVVLPFINSRIRDAILTTQIDNAHGIPGLLQYSNLLFGGYVSSHSCAPMTGTQLSTESFPGEASVHAE</sequence>
<proteinExistence type="predicted"/>
<dbReference type="EMBL" id="VSSQ01000034">
    <property type="protein sequence ID" value="MPL66773.1"/>
    <property type="molecule type" value="Genomic_DNA"/>
</dbReference>
<name>A0A644TIP3_9ZZZZ</name>
<dbReference type="AlphaFoldDB" id="A0A644TIP3"/>
<comment type="caution">
    <text evidence="1">The sequence shown here is derived from an EMBL/GenBank/DDBJ whole genome shotgun (WGS) entry which is preliminary data.</text>
</comment>